<dbReference type="InterPro" id="IPR004360">
    <property type="entry name" value="Glyas_Fos-R_dOase_dom"/>
</dbReference>
<dbReference type="PROSITE" id="PS51819">
    <property type="entry name" value="VOC"/>
    <property type="match status" value="2"/>
</dbReference>
<feature type="domain" description="VOC" evidence="1">
    <location>
        <begin position="141"/>
        <end position="255"/>
    </location>
</feature>
<dbReference type="InterPro" id="IPR029068">
    <property type="entry name" value="Glyas_Bleomycin-R_OHBP_Dase"/>
</dbReference>
<evidence type="ECO:0000259" key="1">
    <source>
        <dbReference type="PROSITE" id="PS51819"/>
    </source>
</evidence>
<feature type="domain" description="VOC" evidence="1">
    <location>
        <begin position="7"/>
        <end position="122"/>
    </location>
</feature>
<sequence>MENRHGRPIWYELVTDDADGADRFYGHVFGWSFHRPPGGLARDYRIAEANGTAIAGMMQRPADMDMPSRWHVYFGVDDVDRAVREAQEAGAAVQLAPMEIPGVGRLAFLADPQGQPFYLMRSASETPSRAFVCGEPAPHGHAVWNELSAPDPAAALVFYGRLLSIRAEGAMPMGDLGAYQFIHAGPDSIGALMGPVPGGQLGWQIYFAVDDIDAALARLSEAGGHGIQGPDPIPGGAFSLVAEDALGVRFGLVGPRASA</sequence>
<gene>
    <name evidence="2" type="ORF">U0C82_06430</name>
</gene>
<evidence type="ECO:0000313" key="2">
    <source>
        <dbReference type="EMBL" id="MDY8108780.1"/>
    </source>
</evidence>
<dbReference type="RefSeq" id="WP_322186252.1">
    <property type="nucleotide sequence ID" value="NZ_JAXLPB010000002.1"/>
</dbReference>
<reference evidence="2 3" key="1">
    <citation type="submission" date="2023-12" db="EMBL/GenBank/DDBJ databases">
        <title>Description of Novel Strain Fulvimarina sp. 2208YS6-2-32 isolated from Uroteuthis (Photololigo) edulis.</title>
        <authorList>
            <person name="Park J.-S."/>
        </authorList>
    </citation>
    <scope>NUCLEOTIDE SEQUENCE [LARGE SCALE GENOMIC DNA]</scope>
    <source>
        <strain evidence="2 3">2208YS6-2-32</strain>
    </source>
</reference>
<dbReference type="Proteomes" id="UP001294412">
    <property type="component" value="Unassembled WGS sequence"/>
</dbReference>
<accession>A0ABU5I073</accession>
<comment type="caution">
    <text evidence="2">The sequence shown here is derived from an EMBL/GenBank/DDBJ whole genome shotgun (WGS) entry which is preliminary data.</text>
</comment>
<dbReference type="EMBL" id="JAXLPB010000002">
    <property type="protein sequence ID" value="MDY8108780.1"/>
    <property type="molecule type" value="Genomic_DNA"/>
</dbReference>
<dbReference type="InterPro" id="IPR037523">
    <property type="entry name" value="VOC_core"/>
</dbReference>
<dbReference type="PANTHER" id="PTHR33993">
    <property type="entry name" value="GLYOXALASE-RELATED"/>
    <property type="match status" value="1"/>
</dbReference>
<dbReference type="InterPro" id="IPR052164">
    <property type="entry name" value="Anthracycline_SecMetBiosynth"/>
</dbReference>
<keyword evidence="3" id="KW-1185">Reference proteome</keyword>
<dbReference type="Pfam" id="PF00903">
    <property type="entry name" value="Glyoxalase"/>
    <property type="match status" value="1"/>
</dbReference>
<name>A0ABU5I073_9HYPH</name>
<evidence type="ECO:0000313" key="3">
    <source>
        <dbReference type="Proteomes" id="UP001294412"/>
    </source>
</evidence>
<protein>
    <submittedName>
        <fullName evidence="2">VOC family protein</fullName>
    </submittedName>
</protein>
<proteinExistence type="predicted"/>
<dbReference type="InterPro" id="IPR041581">
    <property type="entry name" value="Glyoxalase_6"/>
</dbReference>
<dbReference type="CDD" id="cd07247">
    <property type="entry name" value="SgaA_N_like"/>
    <property type="match status" value="2"/>
</dbReference>
<dbReference type="SUPFAM" id="SSF54593">
    <property type="entry name" value="Glyoxalase/Bleomycin resistance protein/Dihydroxybiphenyl dioxygenase"/>
    <property type="match status" value="2"/>
</dbReference>
<dbReference type="PANTHER" id="PTHR33993:SF14">
    <property type="entry name" value="GB|AAF24581.1"/>
    <property type="match status" value="1"/>
</dbReference>
<dbReference type="Gene3D" id="3.10.180.10">
    <property type="entry name" value="2,3-Dihydroxybiphenyl 1,2-Dioxygenase, domain 1"/>
    <property type="match status" value="2"/>
</dbReference>
<dbReference type="Pfam" id="PF18029">
    <property type="entry name" value="Glyoxalase_6"/>
    <property type="match status" value="1"/>
</dbReference>
<organism evidence="2 3">
    <name type="scientific">Fulvimarina uroteuthidis</name>
    <dbReference type="NCBI Taxonomy" id="3098149"/>
    <lineage>
        <taxon>Bacteria</taxon>
        <taxon>Pseudomonadati</taxon>
        <taxon>Pseudomonadota</taxon>
        <taxon>Alphaproteobacteria</taxon>
        <taxon>Hyphomicrobiales</taxon>
        <taxon>Aurantimonadaceae</taxon>
        <taxon>Fulvimarina</taxon>
    </lineage>
</organism>